<keyword evidence="4" id="KW-0812">Transmembrane</keyword>
<comment type="similarity">
    <text evidence="3">Belongs to the short-chain dehydrogenases/reductases (SDR) family.</text>
</comment>
<reference evidence="5 6" key="1">
    <citation type="submission" date="2017-03" db="EMBL/GenBank/DDBJ databases">
        <title>Genomes of endolithic fungi from Antarctica.</title>
        <authorList>
            <person name="Coleine C."/>
            <person name="Masonjones S."/>
            <person name="Stajich J.E."/>
        </authorList>
    </citation>
    <scope>NUCLEOTIDE SEQUENCE [LARGE SCALE GENOMIC DNA]</scope>
    <source>
        <strain evidence="5 6">CCFEE 5184</strain>
    </source>
</reference>
<dbReference type="PANTHER" id="PTHR43086:SF2">
    <property type="entry name" value="HYDROXYSTEROID DEHYDROGENASE-LIKE PROTEIN 1"/>
    <property type="match status" value="1"/>
</dbReference>
<evidence type="ECO:0000256" key="4">
    <source>
        <dbReference type="SAM" id="Phobius"/>
    </source>
</evidence>
<name>A0A4U0X430_9PEZI</name>
<evidence type="ECO:0000256" key="1">
    <source>
        <dbReference type="ARBA" id="ARBA00022857"/>
    </source>
</evidence>
<dbReference type="InterPro" id="IPR002347">
    <property type="entry name" value="SDR_fam"/>
</dbReference>
<dbReference type="PIRSF" id="PIRSF000126">
    <property type="entry name" value="11-beta-HSD1"/>
    <property type="match status" value="1"/>
</dbReference>
<keyword evidence="4" id="KW-0472">Membrane</keyword>
<feature type="transmembrane region" description="Helical" evidence="4">
    <location>
        <begin position="38"/>
        <end position="60"/>
    </location>
</feature>
<dbReference type="OrthoDB" id="47007at2759"/>
<keyword evidence="4" id="KW-1133">Transmembrane helix</keyword>
<comment type="caution">
    <text evidence="5">The sequence shown here is derived from an EMBL/GenBank/DDBJ whole genome shotgun (WGS) entry which is preliminary data.</text>
</comment>
<dbReference type="GO" id="GO:0005783">
    <property type="term" value="C:endoplasmic reticulum"/>
    <property type="evidence" value="ECO:0007669"/>
    <property type="project" value="TreeGrafter"/>
</dbReference>
<evidence type="ECO:0008006" key="7">
    <source>
        <dbReference type="Google" id="ProtNLM"/>
    </source>
</evidence>
<dbReference type="PRINTS" id="PR00080">
    <property type="entry name" value="SDRFAMILY"/>
</dbReference>
<keyword evidence="1" id="KW-0521">NADP</keyword>
<gene>
    <name evidence="5" type="ORF">B0A55_08216</name>
</gene>
<protein>
    <recommendedName>
        <fullName evidence="7">Very-long-chain 3-oxoacyl-CoA reductase</fullName>
    </recommendedName>
</protein>
<accession>A0A4U0X430</accession>
<dbReference type="PRINTS" id="PR00081">
    <property type="entry name" value="GDHRDH"/>
</dbReference>
<dbReference type="Pfam" id="PF00106">
    <property type="entry name" value="adh_short"/>
    <property type="match status" value="1"/>
</dbReference>
<dbReference type="AlphaFoldDB" id="A0A4U0X430"/>
<dbReference type="GO" id="GO:0016491">
    <property type="term" value="F:oxidoreductase activity"/>
    <property type="evidence" value="ECO:0007669"/>
    <property type="project" value="UniProtKB-KW"/>
</dbReference>
<evidence type="ECO:0000313" key="5">
    <source>
        <dbReference type="EMBL" id="TKA71134.1"/>
    </source>
</evidence>
<dbReference type="InterPro" id="IPR036291">
    <property type="entry name" value="NAD(P)-bd_dom_sf"/>
</dbReference>
<proteinExistence type="inferred from homology"/>
<organism evidence="5 6">
    <name type="scientific">Friedmanniomyces simplex</name>
    <dbReference type="NCBI Taxonomy" id="329884"/>
    <lineage>
        <taxon>Eukaryota</taxon>
        <taxon>Fungi</taxon>
        <taxon>Dikarya</taxon>
        <taxon>Ascomycota</taxon>
        <taxon>Pezizomycotina</taxon>
        <taxon>Dothideomycetes</taxon>
        <taxon>Dothideomycetidae</taxon>
        <taxon>Mycosphaerellales</taxon>
        <taxon>Teratosphaeriaceae</taxon>
        <taxon>Friedmanniomyces</taxon>
    </lineage>
</organism>
<dbReference type="PANTHER" id="PTHR43086">
    <property type="entry name" value="VERY-LONG-CHAIN 3-OXOOACYL-COA REDUCTASE"/>
    <property type="match status" value="1"/>
</dbReference>
<dbReference type="EMBL" id="NAJQ01000366">
    <property type="protein sequence ID" value="TKA71134.1"/>
    <property type="molecule type" value="Genomic_DNA"/>
</dbReference>
<dbReference type="Proteomes" id="UP000309340">
    <property type="component" value="Unassembled WGS sequence"/>
</dbReference>
<keyword evidence="6" id="KW-1185">Reference proteome</keyword>
<dbReference type="SUPFAM" id="SSF51735">
    <property type="entry name" value="NAD(P)-binding Rossmann-fold domains"/>
    <property type="match status" value="1"/>
</dbReference>
<dbReference type="STRING" id="329884.A0A4U0X430"/>
<evidence type="ECO:0000313" key="6">
    <source>
        <dbReference type="Proteomes" id="UP000309340"/>
    </source>
</evidence>
<evidence type="ECO:0000256" key="3">
    <source>
        <dbReference type="RuleBase" id="RU000363"/>
    </source>
</evidence>
<sequence length="344" mass="38100">MADRTELYKRYSILSIPIYYLRRVYEFWQSEAAQLSTAAVGTIVILLTAYKFGLFVWSFIRPSTLQRYCHAETGSWALVTGANDGIGRAFADELLSRGFNVLLHGRNPEKLERVKKELAAKYPRRTLDIAVADASRTDQPEQAVVDKVKKLPGKLVILVNNVGGVNTTPKYQSHAETTPANIDTILYINARFPVHLTAALLPTLRENKPALIINCGSATGSFGLPYLATYSGTKAFTEGFSKSLDAELACEGLEKDIEVKCITINNTRSAGNQGEMPLFTIDALELARGSLAKVGSGNVVEYGHWRHALQAFVMGSLPESWLRAAMVPEMRKRKAEEEEEAKRQ</sequence>
<keyword evidence="2" id="KW-0560">Oxidoreductase</keyword>
<evidence type="ECO:0000256" key="2">
    <source>
        <dbReference type="ARBA" id="ARBA00023002"/>
    </source>
</evidence>
<dbReference type="GO" id="GO:0030497">
    <property type="term" value="P:fatty acid elongation"/>
    <property type="evidence" value="ECO:0007669"/>
    <property type="project" value="TreeGrafter"/>
</dbReference>
<dbReference type="Gene3D" id="3.40.50.720">
    <property type="entry name" value="NAD(P)-binding Rossmann-like Domain"/>
    <property type="match status" value="1"/>
</dbReference>